<dbReference type="InterPro" id="IPR011010">
    <property type="entry name" value="DNA_brk_join_enz"/>
</dbReference>
<dbReference type="InterPro" id="IPR002104">
    <property type="entry name" value="Integrase_catalytic"/>
</dbReference>
<dbReference type="Gene3D" id="1.10.150.130">
    <property type="match status" value="1"/>
</dbReference>
<comment type="function">
    <text evidence="1">Site-specific tyrosine recombinase, which acts by catalyzing the cutting and rejoining of the recombining DNA molecules.</text>
</comment>
<dbReference type="InterPro" id="IPR044068">
    <property type="entry name" value="CB"/>
</dbReference>
<evidence type="ECO:0000256" key="4">
    <source>
        <dbReference type="ARBA" id="ARBA00023125"/>
    </source>
</evidence>
<keyword evidence="5" id="KW-0233">DNA recombination</keyword>
<dbReference type="Proteomes" id="UP000446348">
    <property type="component" value="Unassembled WGS sequence"/>
</dbReference>
<evidence type="ECO:0000256" key="6">
    <source>
        <dbReference type="PROSITE-ProRule" id="PRU01248"/>
    </source>
</evidence>
<evidence type="ECO:0000313" key="9">
    <source>
        <dbReference type="EMBL" id="NBI78517.1"/>
    </source>
</evidence>
<protein>
    <submittedName>
        <fullName evidence="9">Site-specific integrase</fullName>
    </submittedName>
</protein>
<evidence type="ECO:0000256" key="3">
    <source>
        <dbReference type="ARBA" id="ARBA00022908"/>
    </source>
</evidence>
<comment type="similarity">
    <text evidence="2">Belongs to the 'phage' integrase family.</text>
</comment>
<evidence type="ECO:0000259" key="8">
    <source>
        <dbReference type="PROSITE" id="PS51900"/>
    </source>
</evidence>
<dbReference type="RefSeq" id="WP_160209367.1">
    <property type="nucleotide sequence ID" value="NZ_QXWZ01000008.1"/>
</dbReference>
<dbReference type="Pfam" id="PF14659">
    <property type="entry name" value="Phage_int_SAM_3"/>
    <property type="match status" value="1"/>
</dbReference>
<dbReference type="InterPro" id="IPR004107">
    <property type="entry name" value="Integrase_SAM-like_N"/>
</dbReference>
<dbReference type="OrthoDB" id="111144at2"/>
<dbReference type="GO" id="GO:0015074">
    <property type="term" value="P:DNA integration"/>
    <property type="evidence" value="ECO:0007669"/>
    <property type="project" value="UniProtKB-KW"/>
</dbReference>
<dbReference type="InterPro" id="IPR050090">
    <property type="entry name" value="Tyrosine_recombinase_XerCD"/>
</dbReference>
<feature type="domain" description="Core-binding (CB)" evidence="8">
    <location>
        <begin position="99"/>
        <end position="190"/>
    </location>
</feature>
<dbReference type="InterPro" id="IPR013762">
    <property type="entry name" value="Integrase-like_cat_sf"/>
</dbReference>
<keyword evidence="4 6" id="KW-0238">DNA-binding</keyword>
<dbReference type="AlphaFoldDB" id="A0A845RGK9"/>
<dbReference type="SUPFAM" id="SSF56349">
    <property type="entry name" value="DNA breaking-rejoining enzymes"/>
    <property type="match status" value="1"/>
</dbReference>
<name>A0A845RGK9_9FIRM</name>
<reference evidence="9 10" key="1">
    <citation type="submission" date="2018-08" db="EMBL/GenBank/DDBJ databases">
        <title>Murine metabolic-syndrome-specific gut microbial biobank.</title>
        <authorList>
            <person name="Liu C."/>
        </authorList>
    </citation>
    <scope>NUCLEOTIDE SEQUENCE [LARGE SCALE GENOMIC DNA]</scope>
    <source>
        <strain evidence="9 10">X69</strain>
    </source>
</reference>
<dbReference type="Gene3D" id="1.10.443.10">
    <property type="entry name" value="Intergrase catalytic core"/>
    <property type="match status" value="1"/>
</dbReference>
<dbReference type="EMBL" id="QXWZ01000008">
    <property type="protein sequence ID" value="NBI78517.1"/>
    <property type="molecule type" value="Genomic_DNA"/>
</dbReference>
<dbReference type="PROSITE" id="PS51900">
    <property type="entry name" value="CB"/>
    <property type="match status" value="1"/>
</dbReference>
<proteinExistence type="inferred from homology"/>
<accession>A0A845RGK9</accession>
<dbReference type="PANTHER" id="PTHR30349:SF64">
    <property type="entry name" value="PROPHAGE INTEGRASE INTD-RELATED"/>
    <property type="match status" value="1"/>
</dbReference>
<dbReference type="PROSITE" id="PS51898">
    <property type="entry name" value="TYR_RECOMBINASE"/>
    <property type="match status" value="1"/>
</dbReference>
<dbReference type="InterPro" id="IPR010998">
    <property type="entry name" value="Integrase_recombinase_N"/>
</dbReference>
<evidence type="ECO:0000313" key="10">
    <source>
        <dbReference type="Proteomes" id="UP000446348"/>
    </source>
</evidence>
<evidence type="ECO:0000259" key="7">
    <source>
        <dbReference type="PROSITE" id="PS51898"/>
    </source>
</evidence>
<feature type="domain" description="Tyr recombinase" evidence="7">
    <location>
        <begin position="210"/>
        <end position="411"/>
    </location>
</feature>
<dbReference type="Pfam" id="PF00589">
    <property type="entry name" value="Phage_integrase"/>
    <property type="match status" value="1"/>
</dbReference>
<organism evidence="9 10">
    <name type="scientific">Anaerotruncus colihominis</name>
    <dbReference type="NCBI Taxonomy" id="169435"/>
    <lineage>
        <taxon>Bacteria</taxon>
        <taxon>Bacillati</taxon>
        <taxon>Bacillota</taxon>
        <taxon>Clostridia</taxon>
        <taxon>Eubacteriales</taxon>
        <taxon>Oscillospiraceae</taxon>
        <taxon>Anaerotruncus</taxon>
    </lineage>
</organism>
<comment type="caution">
    <text evidence="9">The sequence shown here is derived from an EMBL/GenBank/DDBJ whole genome shotgun (WGS) entry which is preliminary data.</text>
</comment>
<dbReference type="CDD" id="cd01189">
    <property type="entry name" value="INT_ICEBs1_C_like"/>
    <property type="match status" value="1"/>
</dbReference>
<evidence type="ECO:0000256" key="2">
    <source>
        <dbReference type="ARBA" id="ARBA00008857"/>
    </source>
</evidence>
<gene>
    <name evidence="9" type="ORF">D3Z39_06490</name>
</gene>
<dbReference type="PANTHER" id="PTHR30349">
    <property type="entry name" value="PHAGE INTEGRASE-RELATED"/>
    <property type="match status" value="1"/>
</dbReference>
<keyword evidence="3" id="KW-0229">DNA integration</keyword>
<dbReference type="GO" id="GO:0003677">
    <property type="term" value="F:DNA binding"/>
    <property type="evidence" value="ECO:0007669"/>
    <property type="project" value="UniProtKB-UniRule"/>
</dbReference>
<sequence length="429" mass="49830">MAESKGYTPSSKYAKIFEGGTLYLRKDGYLIFQKYETDENEKYRQVTFTGKTEEQLAKKYKEFLKRVKEIRGQRQQEAYQLVTNAVHGLKPPAGINIDISLSDWVLYFIQTYKTPPSVKRTTYSPYMQTYQTQILPFFGKTPLDKVTDADMQTYLNFLQTSGRLDRKGGLSPKSIYNIFVVLNAALEKARGKIIIENPAADLRLPEVQPTERRVLTVEEMEIFIKEIFSERLRMAMFLSLFTGARMGEILPLEWGDLNEKKRTIRICKDLERVQLFDDPSGKKTELILQETPKSKTSNRETPVYENIWRLLMFHRQIQLHEGQPNPMNLLFPSRRGTYTDPRTYQKRVQAVCKRCELQGVNVHALRHTFATRLMEQNVPIRIIQNLMGHASIVTTEKYSHVLDDEKRKAIDRMSGYLSVEATQEEAPSE</sequence>
<evidence type="ECO:0000256" key="1">
    <source>
        <dbReference type="ARBA" id="ARBA00003283"/>
    </source>
</evidence>
<dbReference type="GO" id="GO:0006310">
    <property type="term" value="P:DNA recombination"/>
    <property type="evidence" value="ECO:0007669"/>
    <property type="project" value="UniProtKB-KW"/>
</dbReference>
<evidence type="ECO:0000256" key="5">
    <source>
        <dbReference type="ARBA" id="ARBA00023172"/>
    </source>
</evidence>